<evidence type="ECO:0000313" key="2">
    <source>
        <dbReference type="Proteomes" id="UP001054945"/>
    </source>
</evidence>
<gene>
    <name evidence="1" type="ORF">CEXT_714351</name>
</gene>
<name>A0AAV4SGK1_CAEEX</name>
<dbReference type="AlphaFoldDB" id="A0AAV4SGK1"/>
<keyword evidence="2" id="KW-1185">Reference proteome</keyword>
<proteinExistence type="predicted"/>
<dbReference type="EMBL" id="BPLR01009485">
    <property type="protein sequence ID" value="GIY32286.1"/>
    <property type="molecule type" value="Genomic_DNA"/>
</dbReference>
<evidence type="ECO:0000313" key="1">
    <source>
        <dbReference type="EMBL" id="GIY32286.1"/>
    </source>
</evidence>
<dbReference type="Proteomes" id="UP001054945">
    <property type="component" value="Unassembled WGS sequence"/>
</dbReference>
<reference evidence="1 2" key="1">
    <citation type="submission" date="2021-06" db="EMBL/GenBank/DDBJ databases">
        <title>Caerostris extrusa draft genome.</title>
        <authorList>
            <person name="Kono N."/>
            <person name="Arakawa K."/>
        </authorList>
    </citation>
    <scope>NUCLEOTIDE SEQUENCE [LARGE SCALE GENOMIC DNA]</scope>
</reference>
<comment type="caution">
    <text evidence="1">The sequence shown here is derived from an EMBL/GenBank/DDBJ whole genome shotgun (WGS) entry which is preliminary data.</text>
</comment>
<organism evidence="1 2">
    <name type="scientific">Caerostris extrusa</name>
    <name type="common">Bark spider</name>
    <name type="synonym">Caerostris bankana</name>
    <dbReference type="NCBI Taxonomy" id="172846"/>
    <lineage>
        <taxon>Eukaryota</taxon>
        <taxon>Metazoa</taxon>
        <taxon>Ecdysozoa</taxon>
        <taxon>Arthropoda</taxon>
        <taxon>Chelicerata</taxon>
        <taxon>Arachnida</taxon>
        <taxon>Araneae</taxon>
        <taxon>Araneomorphae</taxon>
        <taxon>Entelegynae</taxon>
        <taxon>Araneoidea</taxon>
        <taxon>Araneidae</taxon>
        <taxon>Caerostris</taxon>
    </lineage>
</organism>
<protein>
    <submittedName>
        <fullName evidence="1">Uncharacterized protein</fullName>
    </submittedName>
</protein>
<sequence>MDSTQTANACLPDLKLAESTATTNQSAPSKSIQVHFKKDIELMLHEKVLCDVKLRTGAEIFSSTLVHLECTISGVQGHVSE</sequence>
<accession>A0AAV4SGK1</accession>